<sequence length="226" mass="24576">MKYQDQDLLDALAVDFILGAMKGAARKRFQRLMMANPEVRRTVWRWEQHLNPLAESLPVTVPNSAVWQRIQQRLGWLAPVATSAAVAKSGRYWLALATAASLLLAVVMLRPLLLSPVPQHIAVIQTSDAKAWWLVSKAERVLTVKATGAVNQEQLNDYELWMLPENGAAPISLGLLPQQGEQLLSWPDAAQGIAIAALAVSFEPRGGSVTGAPSGPVLFTAEIVTL</sequence>
<keyword evidence="4" id="KW-1185">Reference proteome</keyword>
<keyword evidence="1" id="KW-0472">Membrane</keyword>
<accession>A0ABS7XB36</accession>
<feature type="transmembrane region" description="Helical" evidence="1">
    <location>
        <begin position="92"/>
        <end position="113"/>
    </location>
</feature>
<comment type="caution">
    <text evidence="3">The sequence shown here is derived from an EMBL/GenBank/DDBJ whole genome shotgun (WGS) entry which is preliminary data.</text>
</comment>
<dbReference type="PANTHER" id="PTHR37461">
    <property type="entry name" value="ANTI-SIGMA-K FACTOR RSKA"/>
    <property type="match status" value="1"/>
</dbReference>
<organism evidence="3 4">
    <name type="scientific">Rheinheimera maricola</name>
    <dbReference type="NCBI Taxonomy" id="2793282"/>
    <lineage>
        <taxon>Bacteria</taxon>
        <taxon>Pseudomonadati</taxon>
        <taxon>Pseudomonadota</taxon>
        <taxon>Gammaproteobacteria</taxon>
        <taxon>Chromatiales</taxon>
        <taxon>Chromatiaceae</taxon>
        <taxon>Rheinheimera</taxon>
    </lineage>
</organism>
<keyword evidence="1" id="KW-1133">Transmembrane helix</keyword>
<protein>
    <submittedName>
        <fullName evidence="3">Anti-sigma factor</fullName>
    </submittedName>
</protein>
<name>A0ABS7XB36_9GAMM</name>
<dbReference type="InterPro" id="IPR051474">
    <property type="entry name" value="Anti-sigma-K/W_factor"/>
</dbReference>
<evidence type="ECO:0000256" key="1">
    <source>
        <dbReference type="SAM" id="Phobius"/>
    </source>
</evidence>
<evidence type="ECO:0000313" key="3">
    <source>
        <dbReference type="EMBL" id="MBZ9612776.1"/>
    </source>
</evidence>
<dbReference type="PANTHER" id="PTHR37461:SF1">
    <property type="entry name" value="ANTI-SIGMA-K FACTOR RSKA"/>
    <property type="match status" value="1"/>
</dbReference>
<proteinExistence type="predicted"/>
<feature type="domain" description="Anti-sigma K factor RskA C-terminal" evidence="2">
    <location>
        <begin position="96"/>
        <end position="217"/>
    </location>
</feature>
<dbReference type="RefSeq" id="WP_205312259.1">
    <property type="nucleotide sequence ID" value="NZ_JAERPS020000005.1"/>
</dbReference>
<keyword evidence="1" id="KW-0812">Transmembrane</keyword>
<dbReference type="Pfam" id="PF10099">
    <property type="entry name" value="RskA_C"/>
    <property type="match status" value="1"/>
</dbReference>
<evidence type="ECO:0000259" key="2">
    <source>
        <dbReference type="Pfam" id="PF10099"/>
    </source>
</evidence>
<dbReference type="EMBL" id="JAERPS020000005">
    <property type="protein sequence ID" value="MBZ9612776.1"/>
    <property type="molecule type" value="Genomic_DNA"/>
</dbReference>
<reference evidence="3 4" key="1">
    <citation type="submission" date="2021-08" db="EMBL/GenBank/DDBJ databases">
        <title>Rheinheimera aquimaris sp. nov., isolated from seawater of the East Sea in Korea.</title>
        <authorList>
            <person name="Kim K.H."/>
            <person name="Wenting R."/>
            <person name="Kim K.R."/>
            <person name="Jeon C.O."/>
        </authorList>
    </citation>
    <scope>NUCLEOTIDE SEQUENCE [LARGE SCALE GENOMIC DNA]</scope>
    <source>
        <strain evidence="3 4">MA-13</strain>
    </source>
</reference>
<evidence type="ECO:0000313" key="4">
    <source>
        <dbReference type="Proteomes" id="UP000663814"/>
    </source>
</evidence>
<dbReference type="Proteomes" id="UP000663814">
    <property type="component" value="Unassembled WGS sequence"/>
</dbReference>
<dbReference type="InterPro" id="IPR018764">
    <property type="entry name" value="RskA_C"/>
</dbReference>
<gene>
    <name evidence="3" type="ORF">I4W93_014370</name>
</gene>